<dbReference type="Proteomes" id="UP000700596">
    <property type="component" value="Unassembled WGS sequence"/>
</dbReference>
<evidence type="ECO:0000313" key="7">
    <source>
        <dbReference type="EMBL" id="KAH7126586.1"/>
    </source>
</evidence>
<evidence type="ECO:0000256" key="5">
    <source>
        <dbReference type="ARBA" id="ARBA00023242"/>
    </source>
</evidence>
<name>A0A9P9INA3_9PLEO</name>
<dbReference type="Pfam" id="PF09496">
    <property type="entry name" value="CENP-O"/>
    <property type="match status" value="1"/>
</dbReference>
<evidence type="ECO:0000256" key="2">
    <source>
        <dbReference type="ARBA" id="ARBA00004584"/>
    </source>
</evidence>
<dbReference type="InterPro" id="IPR018464">
    <property type="entry name" value="CENP-O"/>
</dbReference>
<reference evidence="7" key="1">
    <citation type="journal article" date="2021" name="Nat. Commun.">
        <title>Genetic determinants of endophytism in the Arabidopsis root mycobiome.</title>
        <authorList>
            <person name="Mesny F."/>
            <person name="Miyauchi S."/>
            <person name="Thiergart T."/>
            <person name="Pickel B."/>
            <person name="Atanasova L."/>
            <person name="Karlsson M."/>
            <person name="Huettel B."/>
            <person name="Barry K.W."/>
            <person name="Haridas S."/>
            <person name="Chen C."/>
            <person name="Bauer D."/>
            <person name="Andreopoulos W."/>
            <person name="Pangilinan J."/>
            <person name="LaButti K."/>
            <person name="Riley R."/>
            <person name="Lipzen A."/>
            <person name="Clum A."/>
            <person name="Drula E."/>
            <person name="Henrissat B."/>
            <person name="Kohler A."/>
            <person name="Grigoriev I.V."/>
            <person name="Martin F.M."/>
            <person name="Hacquard S."/>
        </authorList>
    </citation>
    <scope>NUCLEOTIDE SEQUENCE</scope>
    <source>
        <strain evidence="7">MPI-CAGE-CH-0243</strain>
    </source>
</reference>
<dbReference type="EMBL" id="JAGMWT010000006">
    <property type="protein sequence ID" value="KAH7126586.1"/>
    <property type="molecule type" value="Genomic_DNA"/>
</dbReference>
<accession>A0A9P9INA3</accession>
<keyword evidence="4" id="KW-0158">Chromosome</keyword>
<keyword evidence="5" id="KW-0539">Nucleus</keyword>
<evidence type="ECO:0000256" key="4">
    <source>
        <dbReference type="ARBA" id="ARBA00022454"/>
    </source>
</evidence>
<evidence type="ECO:0000256" key="1">
    <source>
        <dbReference type="ARBA" id="ARBA00004123"/>
    </source>
</evidence>
<keyword evidence="8" id="KW-1185">Reference proteome</keyword>
<dbReference type="PANTHER" id="PTHR14582:SF1">
    <property type="entry name" value="CENTROMERE PROTEIN O"/>
    <property type="match status" value="1"/>
</dbReference>
<comment type="caution">
    <text evidence="7">The sequence shown here is derived from an EMBL/GenBank/DDBJ whole genome shotgun (WGS) entry which is preliminary data.</text>
</comment>
<comment type="similarity">
    <text evidence="3">Belongs to the CENP-O/MCM21 family.</text>
</comment>
<dbReference type="GO" id="GO:0005634">
    <property type="term" value="C:nucleus"/>
    <property type="evidence" value="ECO:0007669"/>
    <property type="project" value="UniProtKB-SubCell"/>
</dbReference>
<evidence type="ECO:0000256" key="6">
    <source>
        <dbReference type="ARBA" id="ARBA00023328"/>
    </source>
</evidence>
<gene>
    <name evidence="7" type="ORF">B0J11DRAFT_549520</name>
</gene>
<keyword evidence="6" id="KW-0137">Centromere</keyword>
<dbReference type="PANTHER" id="PTHR14582">
    <property type="entry name" value="INNER KINETOCHORE SUBUNIT MAL2"/>
    <property type="match status" value="1"/>
</dbReference>
<dbReference type="OrthoDB" id="10050372at2759"/>
<proteinExistence type="inferred from homology"/>
<comment type="subcellular location">
    <subcellularLocation>
        <location evidence="2">Chromosome</location>
        <location evidence="2">Centromere</location>
    </subcellularLocation>
    <subcellularLocation>
        <location evidence="1">Nucleus</location>
    </subcellularLocation>
</comment>
<dbReference type="AlphaFoldDB" id="A0A9P9INA3"/>
<evidence type="ECO:0000256" key="3">
    <source>
        <dbReference type="ARBA" id="ARBA00007321"/>
    </source>
</evidence>
<sequence length="300" mass="33521">MASTENLDADILALRARLSTLHSQRANLSSILLSSPHIHTPLTERPVDNESQRKKALKAAQKQSTRKLENIYRACAGVTAYKVQDPDPNAVDNGNVLGVRIEVFVQNKFVETYHVLFNRPSGRHKTMLKVHRHTIPPCVPLRALVEKWLPQSQKDGQMMVEQDLVRFGRVLRKELVSWHLRMGAVENLKEEAGILDREIRPPKEPPFGKVLNAFISDGEDEDEEDSDGAARTVRIVDIEADQGVREVHLVWSNGQTGTVTLLKDGQVKGAVFRSAEGSRLSQLERKSAGHVDGLLQRLSA</sequence>
<protein>
    <submittedName>
        <fullName evidence="7">Cenp-O kinetochore centromere component-domain-containing protein</fullName>
    </submittedName>
</protein>
<organism evidence="7 8">
    <name type="scientific">Dendryphion nanum</name>
    <dbReference type="NCBI Taxonomy" id="256645"/>
    <lineage>
        <taxon>Eukaryota</taxon>
        <taxon>Fungi</taxon>
        <taxon>Dikarya</taxon>
        <taxon>Ascomycota</taxon>
        <taxon>Pezizomycotina</taxon>
        <taxon>Dothideomycetes</taxon>
        <taxon>Pleosporomycetidae</taxon>
        <taxon>Pleosporales</taxon>
        <taxon>Torulaceae</taxon>
        <taxon>Dendryphion</taxon>
    </lineage>
</organism>
<evidence type="ECO:0000313" key="8">
    <source>
        <dbReference type="Proteomes" id="UP000700596"/>
    </source>
</evidence>
<dbReference type="GO" id="GO:0031511">
    <property type="term" value="C:Mis6-Sim4 complex"/>
    <property type="evidence" value="ECO:0007669"/>
    <property type="project" value="TreeGrafter"/>
</dbReference>